<evidence type="ECO:0000256" key="4">
    <source>
        <dbReference type="ARBA" id="ARBA00022692"/>
    </source>
</evidence>
<dbReference type="KEGG" id="alim:106530672"/>
<protein>
    <submittedName>
        <fullName evidence="11">Calcium homeostasis modulator protein 6</fullName>
    </submittedName>
</protein>
<dbReference type="GO" id="GO:0005886">
    <property type="term" value="C:plasma membrane"/>
    <property type="evidence" value="ECO:0007669"/>
    <property type="project" value="TreeGrafter"/>
</dbReference>
<evidence type="ECO:0000313" key="11">
    <source>
        <dbReference type="RefSeq" id="XP_013881797.1"/>
    </source>
</evidence>
<keyword evidence="7 9" id="KW-0472">Membrane</keyword>
<evidence type="ECO:0000256" key="8">
    <source>
        <dbReference type="ARBA" id="ARBA00023303"/>
    </source>
</evidence>
<evidence type="ECO:0000256" key="1">
    <source>
        <dbReference type="ARBA" id="ARBA00004141"/>
    </source>
</evidence>
<keyword evidence="3" id="KW-0813">Transport</keyword>
<dbReference type="RefSeq" id="XP_013881797.1">
    <property type="nucleotide sequence ID" value="XM_014026343.1"/>
</dbReference>
<evidence type="ECO:0000256" key="3">
    <source>
        <dbReference type="ARBA" id="ARBA00022448"/>
    </source>
</evidence>
<dbReference type="STRING" id="52670.A0A2I4CP89"/>
<dbReference type="GeneID" id="106530672"/>
<dbReference type="AlphaFoldDB" id="A0A2I4CP89"/>
<dbReference type="PANTHER" id="PTHR32261:SF4">
    <property type="entry name" value="CALCIUM HOMEOSTASIS MODULATOR PROTEIN 6"/>
    <property type="match status" value="1"/>
</dbReference>
<evidence type="ECO:0000256" key="9">
    <source>
        <dbReference type="SAM" id="Phobius"/>
    </source>
</evidence>
<evidence type="ECO:0000256" key="2">
    <source>
        <dbReference type="ARBA" id="ARBA00008497"/>
    </source>
</evidence>
<dbReference type="OrthoDB" id="5962981at2759"/>
<sequence length="317" mass="35931">MDKFKTVLNIASKQTNLGFGAVALMTAGGEQIFSSVAFRCPCNELNFYYGMVFLLVPALALLLLGYILSKKTWKMLTGLLYHREKLGKWKHLSVIIKTFIQVSVTAMVAPSSWIAVALLSGNYFECAMTGINVTAYNQHVCKEKEATEDCVKKLHKFPCERSNDEVLKTLRAQSQILGWLVITAIMLSSLLFICVARCTSPISYQQLKFWRVYAQEESDLMDSYTNKHAKLLADRNLNSFFNETKPENITTPSNKAWEKISALYTFSTKDHYYSTLHRHVEANSQTETEMRLMSVRSNESTDNPVVLHFVDGGMMPI</sequence>
<keyword evidence="10" id="KW-1185">Reference proteome</keyword>
<dbReference type="Proteomes" id="UP000192220">
    <property type="component" value="Unplaced"/>
</dbReference>
<keyword evidence="8" id="KW-0407">Ion channel</keyword>
<dbReference type="Pfam" id="PF14798">
    <property type="entry name" value="Ca_hom_mod"/>
    <property type="match status" value="1"/>
</dbReference>
<dbReference type="GO" id="GO:0005261">
    <property type="term" value="F:monoatomic cation channel activity"/>
    <property type="evidence" value="ECO:0007669"/>
    <property type="project" value="TreeGrafter"/>
</dbReference>
<dbReference type="CTD" id="441168"/>
<keyword evidence="5 9" id="KW-1133">Transmembrane helix</keyword>
<feature type="transmembrane region" description="Helical" evidence="9">
    <location>
        <begin position="47"/>
        <end position="68"/>
    </location>
</feature>
<keyword evidence="4 9" id="KW-0812">Transmembrane</keyword>
<reference evidence="11" key="1">
    <citation type="submission" date="2025-08" db="UniProtKB">
        <authorList>
            <consortium name="RefSeq"/>
        </authorList>
    </citation>
    <scope>IDENTIFICATION</scope>
    <source>
        <strain evidence="11">Quisiro</strain>
        <tissue evidence="11">Liver</tissue>
    </source>
</reference>
<evidence type="ECO:0000313" key="10">
    <source>
        <dbReference type="Proteomes" id="UP000192220"/>
    </source>
</evidence>
<name>A0A2I4CP89_AUSLI</name>
<dbReference type="InterPro" id="IPR029569">
    <property type="entry name" value="CALHM"/>
</dbReference>
<dbReference type="InParanoid" id="A0A2I4CP89"/>
<feature type="transmembrane region" description="Helical" evidence="9">
    <location>
        <begin position="176"/>
        <end position="196"/>
    </location>
</feature>
<comment type="subcellular location">
    <subcellularLocation>
        <location evidence="1">Membrane</location>
        <topology evidence="1">Multi-pass membrane protein</topology>
    </subcellularLocation>
</comment>
<dbReference type="PANTHER" id="PTHR32261">
    <property type="entry name" value="CALCIUM HOMEOSTASIS MODULATOR PROTEIN"/>
    <property type="match status" value="1"/>
</dbReference>
<gene>
    <name evidence="11" type="primary">calhm6</name>
</gene>
<proteinExistence type="inferred from homology"/>
<organism evidence="10 11">
    <name type="scientific">Austrofundulus limnaeus</name>
    <name type="common">Annual killifish</name>
    <dbReference type="NCBI Taxonomy" id="52670"/>
    <lineage>
        <taxon>Eukaryota</taxon>
        <taxon>Metazoa</taxon>
        <taxon>Chordata</taxon>
        <taxon>Craniata</taxon>
        <taxon>Vertebrata</taxon>
        <taxon>Euteleostomi</taxon>
        <taxon>Actinopterygii</taxon>
        <taxon>Neopterygii</taxon>
        <taxon>Teleostei</taxon>
        <taxon>Neoteleostei</taxon>
        <taxon>Acanthomorphata</taxon>
        <taxon>Ovalentaria</taxon>
        <taxon>Atherinomorphae</taxon>
        <taxon>Cyprinodontiformes</taxon>
        <taxon>Rivulidae</taxon>
        <taxon>Austrofundulus</taxon>
    </lineage>
</organism>
<evidence type="ECO:0000256" key="5">
    <source>
        <dbReference type="ARBA" id="ARBA00022989"/>
    </source>
</evidence>
<evidence type="ECO:0000256" key="7">
    <source>
        <dbReference type="ARBA" id="ARBA00023136"/>
    </source>
</evidence>
<accession>A0A2I4CP89</accession>
<comment type="similarity">
    <text evidence="2">Belongs to the CALHM family.</text>
</comment>
<dbReference type="GO" id="GO:1904669">
    <property type="term" value="P:ATP export"/>
    <property type="evidence" value="ECO:0007669"/>
    <property type="project" value="UniProtKB-ARBA"/>
</dbReference>
<evidence type="ECO:0000256" key="6">
    <source>
        <dbReference type="ARBA" id="ARBA00023065"/>
    </source>
</evidence>
<keyword evidence="6" id="KW-0406">Ion transport</keyword>